<gene>
    <name evidence="1" type="ordered locus">Mnod_4498</name>
</gene>
<dbReference type="AlphaFoldDB" id="B8ICX4"/>
<sequence length="83" mass="8526">MTSQNSPAMWHGSATALPGYGATRACPSGGDRLADALAPGLQAAFGGCLAEALPCELAESLAELLVRLDGEPASHARDHNPRR</sequence>
<dbReference type="EMBL" id="CP001349">
    <property type="protein sequence ID" value="ACL59366.1"/>
    <property type="molecule type" value="Genomic_DNA"/>
</dbReference>
<reference evidence="1 2" key="1">
    <citation type="submission" date="2009-01" db="EMBL/GenBank/DDBJ databases">
        <title>Complete sequence of chromosome of Methylobacterium nodulans ORS 2060.</title>
        <authorList>
            <consortium name="US DOE Joint Genome Institute"/>
            <person name="Lucas S."/>
            <person name="Copeland A."/>
            <person name="Lapidus A."/>
            <person name="Glavina del Rio T."/>
            <person name="Dalin E."/>
            <person name="Tice H."/>
            <person name="Bruce D."/>
            <person name="Goodwin L."/>
            <person name="Pitluck S."/>
            <person name="Sims D."/>
            <person name="Brettin T."/>
            <person name="Detter J.C."/>
            <person name="Han C."/>
            <person name="Larimer F."/>
            <person name="Land M."/>
            <person name="Hauser L."/>
            <person name="Kyrpides N."/>
            <person name="Ivanova N."/>
            <person name="Marx C.J."/>
            <person name="Richardson P."/>
        </authorList>
    </citation>
    <scope>NUCLEOTIDE SEQUENCE [LARGE SCALE GENOMIC DNA]</scope>
    <source>
        <strain evidence="2">LMG 21967 / CNCM I-2342 / ORS 2060</strain>
    </source>
</reference>
<name>B8ICX4_METNO</name>
<evidence type="ECO:0000313" key="1">
    <source>
        <dbReference type="EMBL" id="ACL59366.1"/>
    </source>
</evidence>
<organism evidence="1 2">
    <name type="scientific">Methylobacterium nodulans (strain LMG 21967 / CNCM I-2342 / ORS 2060)</name>
    <dbReference type="NCBI Taxonomy" id="460265"/>
    <lineage>
        <taxon>Bacteria</taxon>
        <taxon>Pseudomonadati</taxon>
        <taxon>Pseudomonadota</taxon>
        <taxon>Alphaproteobacteria</taxon>
        <taxon>Hyphomicrobiales</taxon>
        <taxon>Methylobacteriaceae</taxon>
        <taxon>Methylobacterium</taxon>
    </lineage>
</organism>
<dbReference type="STRING" id="460265.Mnod_4498"/>
<dbReference type="eggNOG" id="ENOG503123V">
    <property type="taxonomic scope" value="Bacteria"/>
</dbReference>
<proteinExistence type="predicted"/>
<dbReference type="HOGENOM" id="CLU_2538738_0_0_5"/>
<evidence type="ECO:0000313" key="2">
    <source>
        <dbReference type="Proteomes" id="UP000008207"/>
    </source>
</evidence>
<keyword evidence="2" id="KW-1185">Reference proteome</keyword>
<dbReference type="Proteomes" id="UP000008207">
    <property type="component" value="Chromosome"/>
</dbReference>
<protein>
    <submittedName>
        <fullName evidence="1">Uncharacterized protein</fullName>
    </submittedName>
</protein>
<dbReference type="KEGG" id="mno:Mnod_4498"/>
<accession>B8ICX4</accession>